<dbReference type="PANTHER" id="PTHR43855">
    <property type="entry name" value="THIOSULFATE SULFURTRANSFERASE"/>
    <property type="match status" value="1"/>
</dbReference>
<accession>A0ABT9E5P0</accession>
<dbReference type="InterPro" id="IPR051126">
    <property type="entry name" value="Thiosulfate_sulfurtransferase"/>
</dbReference>
<evidence type="ECO:0000313" key="4">
    <source>
        <dbReference type="Proteomes" id="UP001243009"/>
    </source>
</evidence>
<dbReference type="Proteomes" id="UP001243009">
    <property type="component" value="Unassembled WGS sequence"/>
</dbReference>
<feature type="domain" description="Rhodanese" evidence="2">
    <location>
        <begin position="9"/>
        <end position="100"/>
    </location>
</feature>
<feature type="domain" description="Rhodanese" evidence="2">
    <location>
        <begin position="133"/>
        <end position="224"/>
    </location>
</feature>
<dbReference type="InterPro" id="IPR001763">
    <property type="entry name" value="Rhodanese-like_dom"/>
</dbReference>
<feature type="domain" description="Rhodanese" evidence="2">
    <location>
        <begin position="381"/>
        <end position="469"/>
    </location>
</feature>
<sequence>MALKAALRTHDELVILDVREEGRFADRGHLLFAASAPLGRIELLIRRLVPRDDTRIVLTDEGETLAHRAASLLRGFGYTDVSVLAGGIEAWAAAGYELFTGVHVPSKAFGEVVEHEQGTPRLEAAEIHRLRDAGQDVVIVDGRPYAEYQVMSIPGGIDCPNAELVYRVPDRVPSPDTLVVVNCAGRTRSIIGAQTLINAGLPNRVVALKNGTMGWEIAGLPLEYGQSRTLPPPGPEGLAWSRHAALDLARRAGLRFIDRATLERFRAEAGRSLYLFDVRGPEEYLAGHLPGARSASGGQLVQETDRYVGTLRSRIVLVDDDAVRAPVTASWLVQLGWPEVYVLEGGLSGALEVGPEPLQVPGLAEARAPFITPAALAERIGAGQAFVIDIESSLTFRKVHIPGAWFTTRRRLAEAAAQAPAEALLVVTSEDGILARFGATELAAATGRDVQALLGGTAAWRAAGHVLEQGDARILTTEDIWYPPHFRSRDREAGMHAYLQWELDLVAQIARDGDARFHLLPSASRDVAA</sequence>
<reference evidence="3 4" key="1">
    <citation type="submission" date="2023-08" db="EMBL/GenBank/DDBJ databases">
        <title>The draft genome sequence of Paracraurococcus sp. LOR1-02.</title>
        <authorList>
            <person name="Kingkaew E."/>
            <person name="Tanasupawat S."/>
        </authorList>
    </citation>
    <scope>NUCLEOTIDE SEQUENCE [LARGE SCALE GENOMIC DNA]</scope>
    <source>
        <strain evidence="3 4">LOR1-02</strain>
    </source>
</reference>
<evidence type="ECO:0000259" key="2">
    <source>
        <dbReference type="PROSITE" id="PS50206"/>
    </source>
</evidence>
<proteinExistence type="predicted"/>
<dbReference type="Gene3D" id="3.40.250.10">
    <property type="entry name" value="Rhodanese-like domain"/>
    <property type="match status" value="4"/>
</dbReference>
<dbReference type="InterPro" id="IPR018524">
    <property type="entry name" value="DNA/RNA_endonuclease_AS"/>
</dbReference>
<gene>
    <name evidence="3" type="ORF">Q7A36_24280</name>
</gene>
<dbReference type="InterPro" id="IPR036873">
    <property type="entry name" value="Rhodanese-like_dom_sf"/>
</dbReference>
<feature type="domain" description="Rhodanese" evidence="2">
    <location>
        <begin position="269"/>
        <end position="359"/>
    </location>
</feature>
<keyword evidence="1" id="KW-0677">Repeat</keyword>
<protein>
    <submittedName>
        <fullName evidence="3">Rhodanese-like domain-containing protein</fullName>
    </submittedName>
</protein>
<dbReference type="SMART" id="SM00450">
    <property type="entry name" value="RHOD"/>
    <property type="match status" value="4"/>
</dbReference>
<name>A0ABT9E5P0_9PROT</name>
<dbReference type="PROSITE" id="PS50206">
    <property type="entry name" value="RHODANESE_3"/>
    <property type="match status" value="4"/>
</dbReference>
<dbReference type="SUPFAM" id="SSF52821">
    <property type="entry name" value="Rhodanese/Cell cycle control phosphatase"/>
    <property type="match status" value="4"/>
</dbReference>
<organism evidence="3 4">
    <name type="scientific">Paracraurococcus lichenis</name>
    <dbReference type="NCBI Taxonomy" id="3064888"/>
    <lineage>
        <taxon>Bacteria</taxon>
        <taxon>Pseudomonadati</taxon>
        <taxon>Pseudomonadota</taxon>
        <taxon>Alphaproteobacteria</taxon>
        <taxon>Acetobacterales</taxon>
        <taxon>Roseomonadaceae</taxon>
        <taxon>Paracraurococcus</taxon>
    </lineage>
</organism>
<dbReference type="Pfam" id="PF00581">
    <property type="entry name" value="Rhodanese"/>
    <property type="match status" value="4"/>
</dbReference>
<dbReference type="PANTHER" id="PTHR43855:SF1">
    <property type="entry name" value="THIOSULFATE SULFURTRANSFERASE"/>
    <property type="match status" value="1"/>
</dbReference>
<dbReference type="PROSITE" id="PS01070">
    <property type="entry name" value="NUCLEASE_NON_SPEC"/>
    <property type="match status" value="1"/>
</dbReference>
<dbReference type="RefSeq" id="WP_305106346.1">
    <property type="nucleotide sequence ID" value="NZ_JAUTWS010000029.1"/>
</dbReference>
<evidence type="ECO:0000313" key="3">
    <source>
        <dbReference type="EMBL" id="MDO9711487.1"/>
    </source>
</evidence>
<dbReference type="EMBL" id="JAUTWS010000029">
    <property type="protein sequence ID" value="MDO9711487.1"/>
    <property type="molecule type" value="Genomic_DNA"/>
</dbReference>
<comment type="caution">
    <text evidence="3">The sequence shown here is derived from an EMBL/GenBank/DDBJ whole genome shotgun (WGS) entry which is preliminary data.</text>
</comment>
<keyword evidence="4" id="KW-1185">Reference proteome</keyword>
<evidence type="ECO:0000256" key="1">
    <source>
        <dbReference type="ARBA" id="ARBA00022737"/>
    </source>
</evidence>